<reference evidence="2 3" key="1">
    <citation type="journal article" date="2018" name="BMC Genomics">
        <title>Genomic comparison of Trypanosoma conorhini and Trypanosoma rangeli to Trypanosoma cruzi strains of high and low virulence.</title>
        <authorList>
            <person name="Bradwell K.R."/>
            <person name="Koparde V.N."/>
            <person name="Matveyev A.V."/>
            <person name="Serrano M.G."/>
            <person name="Alves J.M."/>
            <person name="Parikh H."/>
            <person name="Huang B."/>
            <person name="Lee V."/>
            <person name="Espinosa-Alvarez O."/>
            <person name="Ortiz P.A."/>
            <person name="Costa-Martins A.G."/>
            <person name="Teixeira M.M."/>
            <person name="Buck G.A."/>
        </authorList>
    </citation>
    <scope>NUCLEOTIDE SEQUENCE [LARGE SCALE GENOMIC DNA]</scope>
    <source>
        <strain evidence="2 3">AM80</strain>
    </source>
</reference>
<dbReference type="OrthoDB" id="242941at2759"/>
<dbReference type="GeneID" id="40331423"/>
<dbReference type="VEuPathDB" id="TriTrypDB:TRSC58_06054"/>
<proteinExistence type="predicted"/>
<accession>A0A3R7RDT2</accession>
<feature type="chain" id="PRO_5018775223" description="Trans-sialidase" evidence="1">
    <location>
        <begin position="32"/>
        <end position="157"/>
    </location>
</feature>
<dbReference type="Proteomes" id="UP000283634">
    <property type="component" value="Unassembled WGS sequence"/>
</dbReference>
<name>A0A3R7RDT2_TRYRA</name>
<protein>
    <recommendedName>
        <fullName evidence="4">Trans-sialidase</fullName>
    </recommendedName>
</protein>
<dbReference type="AlphaFoldDB" id="A0A3R7RDT2"/>
<evidence type="ECO:0000256" key="1">
    <source>
        <dbReference type="SAM" id="SignalP"/>
    </source>
</evidence>
<evidence type="ECO:0008006" key="4">
    <source>
        <dbReference type="Google" id="ProtNLM"/>
    </source>
</evidence>
<evidence type="ECO:0000313" key="2">
    <source>
        <dbReference type="EMBL" id="RNF00586.1"/>
    </source>
</evidence>
<evidence type="ECO:0000313" key="3">
    <source>
        <dbReference type="Proteomes" id="UP000283634"/>
    </source>
</evidence>
<comment type="caution">
    <text evidence="2">The sequence shown here is derived from an EMBL/GenBank/DDBJ whole genome shotgun (WGS) entry which is preliminary data.</text>
</comment>
<feature type="signal peptide" evidence="1">
    <location>
        <begin position="1"/>
        <end position="31"/>
    </location>
</feature>
<dbReference type="EMBL" id="MKGL01000317">
    <property type="protein sequence ID" value="RNF00586.1"/>
    <property type="molecule type" value="Genomic_DNA"/>
</dbReference>
<keyword evidence="3" id="KW-1185">Reference proteome</keyword>
<sequence length="157" mass="16777">MIALRHPALRRASFVVVAVLVSLLFLGVASSREVVVGVLDGTHKLTAEDITTGFRASEKNFVTRCGEFDAHGDKFVVILEMGKFSDYLVPKAGVTLCGLLTSSTTAQKYLHAPQDPREAAWDGHTFPIAPSLYTTALGGSAEGYVSGGRSTLSFWGD</sequence>
<dbReference type="OMA" id="WCPRECL"/>
<gene>
    <name evidence="2" type="ORF">TraAM80_07490</name>
</gene>
<feature type="non-terminal residue" evidence="2">
    <location>
        <position position="157"/>
    </location>
</feature>
<organism evidence="2 3">
    <name type="scientific">Trypanosoma rangeli</name>
    <dbReference type="NCBI Taxonomy" id="5698"/>
    <lineage>
        <taxon>Eukaryota</taxon>
        <taxon>Discoba</taxon>
        <taxon>Euglenozoa</taxon>
        <taxon>Kinetoplastea</taxon>
        <taxon>Metakinetoplastina</taxon>
        <taxon>Trypanosomatida</taxon>
        <taxon>Trypanosomatidae</taxon>
        <taxon>Trypanosoma</taxon>
        <taxon>Herpetosoma</taxon>
    </lineage>
</organism>
<keyword evidence="1" id="KW-0732">Signal</keyword>
<dbReference type="RefSeq" id="XP_029235855.1">
    <property type="nucleotide sequence ID" value="XM_029384280.1"/>
</dbReference>